<dbReference type="InterPro" id="IPR000086">
    <property type="entry name" value="NUDIX_hydrolase_dom"/>
</dbReference>
<protein>
    <submittedName>
        <fullName evidence="8">Putative Nudix hydrolase NudL</fullName>
        <ecNumber evidence="8">3.6.1.-</ecNumber>
    </submittedName>
</protein>
<dbReference type="PROSITE" id="PS51462">
    <property type="entry name" value="NUDIX"/>
    <property type="match status" value="1"/>
</dbReference>
<comment type="cofactor">
    <cofactor evidence="1">
        <name>Mn(2+)</name>
        <dbReference type="ChEBI" id="CHEBI:29035"/>
    </cofactor>
</comment>
<dbReference type="NCBIfam" id="NF007980">
    <property type="entry name" value="PRK10707.1"/>
    <property type="match status" value="1"/>
</dbReference>
<keyword evidence="9" id="KW-1185">Reference proteome</keyword>
<evidence type="ECO:0000256" key="3">
    <source>
        <dbReference type="ARBA" id="ARBA00022723"/>
    </source>
</evidence>
<evidence type="ECO:0000256" key="2">
    <source>
        <dbReference type="ARBA" id="ARBA00001946"/>
    </source>
</evidence>
<dbReference type="PANTHER" id="PTHR12992">
    <property type="entry name" value="NUDIX HYDROLASE"/>
    <property type="match status" value="1"/>
</dbReference>
<evidence type="ECO:0000256" key="4">
    <source>
        <dbReference type="ARBA" id="ARBA00022801"/>
    </source>
</evidence>
<evidence type="ECO:0000256" key="5">
    <source>
        <dbReference type="ARBA" id="ARBA00022842"/>
    </source>
</evidence>
<dbReference type="CDD" id="cd03426">
    <property type="entry name" value="NUDIX_CoAse_Nudt7"/>
    <property type="match status" value="1"/>
</dbReference>
<evidence type="ECO:0000313" key="8">
    <source>
        <dbReference type="EMBL" id="TSE27176.1"/>
    </source>
</evidence>
<evidence type="ECO:0000256" key="6">
    <source>
        <dbReference type="ARBA" id="ARBA00023211"/>
    </source>
</evidence>
<dbReference type="SUPFAM" id="SSF55811">
    <property type="entry name" value="Nudix"/>
    <property type="match status" value="1"/>
</dbReference>
<dbReference type="Proteomes" id="UP000320225">
    <property type="component" value="Unassembled WGS sequence"/>
</dbReference>
<organism evidence="8 9">
    <name type="scientific">Tepidimonas sediminis</name>
    <dbReference type="NCBI Taxonomy" id="2588941"/>
    <lineage>
        <taxon>Bacteria</taxon>
        <taxon>Pseudomonadati</taxon>
        <taxon>Pseudomonadota</taxon>
        <taxon>Betaproteobacteria</taxon>
        <taxon>Burkholderiales</taxon>
        <taxon>Tepidimonas</taxon>
    </lineage>
</organism>
<keyword evidence="6" id="KW-0464">Manganese</keyword>
<keyword evidence="4 8" id="KW-0378">Hydrolase</keyword>
<evidence type="ECO:0000259" key="7">
    <source>
        <dbReference type="PROSITE" id="PS51462"/>
    </source>
</evidence>
<evidence type="ECO:0000256" key="1">
    <source>
        <dbReference type="ARBA" id="ARBA00001936"/>
    </source>
</evidence>
<comment type="caution">
    <text evidence="8">The sequence shown here is derived from an EMBL/GenBank/DDBJ whole genome shotgun (WGS) entry which is preliminary data.</text>
</comment>
<dbReference type="RefSeq" id="WP_143892354.1">
    <property type="nucleotide sequence ID" value="NZ_VJND01000001.1"/>
</dbReference>
<proteinExistence type="predicted"/>
<dbReference type="Gene3D" id="3.90.79.10">
    <property type="entry name" value="Nucleoside Triphosphate Pyrophosphohydrolase"/>
    <property type="match status" value="1"/>
</dbReference>
<gene>
    <name evidence="8" type="primary">nudL</name>
    <name evidence="8" type="ORF">Tsedi_00006</name>
</gene>
<dbReference type="Pfam" id="PF00293">
    <property type="entry name" value="NUDIX"/>
    <property type="match status" value="1"/>
</dbReference>
<name>A0A554WUC3_9BURK</name>
<dbReference type="EC" id="3.6.1.-" evidence="8"/>
<dbReference type="GO" id="GO:0010945">
    <property type="term" value="F:coenzyme A diphosphatase activity"/>
    <property type="evidence" value="ECO:0007669"/>
    <property type="project" value="InterPro"/>
</dbReference>
<dbReference type="InterPro" id="IPR045121">
    <property type="entry name" value="CoAse"/>
</dbReference>
<dbReference type="GO" id="GO:0046872">
    <property type="term" value="F:metal ion binding"/>
    <property type="evidence" value="ECO:0007669"/>
    <property type="project" value="UniProtKB-KW"/>
</dbReference>
<sequence length="232" mass="25978">MTAPTFDPRQVPVRAVDAHLPRVPVERLDPARLRAWFADPPPWEPELRAEPRWVDAPLRPAAVLVPLVWRATPQVLLTQRPLHLPTHGGQIAFPGGKLDPADGGDPVRCALREAAEEVGLQPPWAEPLGTLPPYRTGSGFEITPVVALVQPAGPWRADPREVADVFEVPLAFLMNPRHHRHHELELHGVRRHWLSMPYRDGVTERFIWGATAGMLRNVYRFLLAASTAMMQP</sequence>
<keyword evidence="5" id="KW-0460">Magnesium</keyword>
<feature type="domain" description="Nudix hydrolase" evidence="7">
    <location>
        <begin position="57"/>
        <end position="191"/>
    </location>
</feature>
<evidence type="ECO:0000313" key="9">
    <source>
        <dbReference type="Proteomes" id="UP000320225"/>
    </source>
</evidence>
<reference evidence="8 9" key="1">
    <citation type="submission" date="2019-07" db="EMBL/GenBank/DDBJ databases">
        <title>Tepidimonas sediminis YIM 72259 draft genome.</title>
        <authorList>
            <person name="Da Costa M.S."/>
            <person name="Froufe H.J.C."/>
            <person name="Egas C."/>
            <person name="Albuquerque L."/>
        </authorList>
    </citation>
    <scope>NUCLEOTIDE SEQUENCE [LARGE SCALE GENOMIC DNA]</scope>
    <source>
        <strain evidence="8 9">YIM 72259</strain>
    </source>
</reference>
<keyword evidence="3" id="KW-0479">Metal-binding</keyword>
<dbReference type="PANTHER" id="PTHR12992:SF11">
    <property type="entry name" value="MITOCHONDRIAL COENZYME A DIPHOSPHATASE NUDT8"/>
    <property type="match status" value="1"/>
</dbReference>
<dbReference type="EMBL" id="VJND01000001">
    <property type="protein sequence ID" value="TSE27176.1"/>
    <property type="molecule type" value="Genomic_DNA"/>
</dbReference>
<dbReference type="InterPro" id="IPR015797">
    <property type="entry name" value="NUDIX_hydrolase-like_dom_sf"/>
</dbReference>
<dbReference type="OrthoDB" id="9802805at2"/>
<comment type="cofactor">
    <cofactor evidence="2">
        <name>Mg(2+)</name>
        <dbReference type="ChEBI" id="CHEBI:18420"/>
    </cofactor>
</comment>
<accession>A0A554WUC3</accession>
<dbReference type="AlphaFoldDB" id="A0A554WUC3"/>